<name>A0ABU5SXJ6_9CYAN</name>
<protein>
    <submittedName>
        <fullName evidence="2">Uncharacterized protein</fullName>
    </submittedName>
</protein>
<evidence type="ECO:0000256" key="1">
    <source>
        <dbReference type="SAM" id="SignalP"/>
    </source>
</evidence>
<sequence>MIRSLRQTSAALGAGLLLAGLSAPFAPAAMAEVLVRAQGRCKLMSGGYEAFNGHCTFKHKKAGNTDAYVVKLDDGTDFNFSGPGVQALSVQTYAGVRNVKHKAQADHEVFSWNDGEARRLSVRLDQVQNPDVRFDDAPQKADAGSLLGAAVGALIGGLITGKPVTTTEPAREGAPVSDLQSLVGARGGQAEGTLTSKGYTYRGGTKLADSSFTYWEQPSTNNCVTIRTTDGRYQSITYTKRSDCN</sequence>
<evidence type="ECO:0000313" key="2">
    <source>
        <dbReference type="EMBL" id="MEA5443218.1"/>
    </source>
</evidence>
<gene>
    <name evidence="2" type="ORF">VB739_11705</name>
</gene>
<feature type="signal peptide" evidence="1">
    <location>
        <begin position="1"/>
        <end position="31"/>
    </location>
</feature>
<proteinExistence type="predicted"/>
<dbReference type="RefSeq" id="WP_197210793.1">
    <property type="nucleotide sequence ID" value="NZ_JAYGHY010000041.1"/>
</dbReference>
<comment type="caution">
    <text evidence="2">The sequence shown here is derived from an EMBL/GenBank/DDBJ whole genome shotgun (WGS) entry which is preliminary data.</text>
</comment>
<evidence type="ECO:0000313" key="3">
    <source>
        <dbReference type="Proteomes" id="UP001302329"/>
    </source>
</evidence>
<dbReference type="Proteomes" id="UP001302329">
    <property type="component" value="Unassembled WGS sequence"/>
</dbReference>
<organism evidence="2 3">
    <name type="scientific">Cyanobium gracile UHCC 0281</name>
    <dbReference type="NCBI Taxonomy" id="3110309"/>
    <lineage>
        <taxon>Bacteria</taxon>
        <taxon>Bacillati</taxon>
        <taxon>Cyanobacteriota</taxon>
        <taxon>Cyanophyceae</taxon>
        <taxon>Synechococcales</taxon>
        <taxon>Prochlorococcaceae</taxon>
        <taxon>Cyanobium</taxon>
    </lineage>
</organism>
<feature type="chain" id="PRO_5046905603" evidence="1">
    <location>
        <begin position="32"/>
        <end position="245"/>
    </location>
</feature>
<reference evidence="2 3" key="1">
    <citation type="submission" date="2023-12" db="EMBL/GenBank/DDBJ databases">
        <title>Baltic Sea Cyanobacteria.</title>
        <authorList>
            <person name="Delbaje E."/>
            <person name="Fewer D.P."/>
            <person name="Shishido T.K."/>
        </authorList>
    </citation>
    <scope>NUCLEOTIDE SEQUENCE [LARGE SCALE GENOMIC DNA]</scope>
    <source>
        <strain evidence="2 3">UHCC 0281</strain>
    </source>
</reference>
<dbReference type="EMBL" id="JAYGHY010000041">
    <property type="protein sequence ID" value="MEA5443218.1"/>
    <property type="molecule type" value="Genomic_DNA"/>
</dbReference>
<keyword evidence="3" id="KW-1185">Reference proteome</keyword>
<keyword evidence="1" id="KW-0732">Signal</keyword>
<accession>A0ABU5SXJ6</accession>